<dbReference type="Proteomes" id="UP001242480">
    <property type="component" value="Unassembled WGS sequence"/>
</dbReference>
<protein>
    <submittedName>
        <fullName evidence="1">Sarcosine oxidase subunit gamma</fullName>
        <ecNumber evidence="1">1.5.3.1</ecNumber>
    </submittedName>
</protein>
<dbReference type="Gene3D" id="3.30.1360.120">
    <property type="entry name" value="Probable tRNA modification gtpase trme, domain 1"/>
    <property type="match status" value="1"/>
</dbReference>
<keyword evidence="1" id="KW-0560">Oxidoreductase</keyword>
<sequence>MPDPALRREPLDGIPAITARGRLAIEALPPATRLVLRGAAAAGAAFGLALPTAINTATTDTVRAALMLGPDEWLLIAPDGAAAEIAAAFAGIAEPHSLVDVSHRNTAIGVSGALAADVLNSGVMLDLALAAFPVGMATRTLFAKAEIVLWRTGPDVFRIEAWRSFAGYLHGLLADAAREYVKG</sequence>
<proteinExistence type="predicted"/>
<accession>A0ABU0JLD2</accession>
<dbReference type="Gene3D" id="3.30.70.1520">
    <property type="entry name" value="Heterotetrameric sarcosine oxidase"/>
    <property type="match status" value="1"/>
</dbReference>
<name>A0ABU0JLD2_9HYPH</name>
<dbReference type="InterPro" id="IPR007375">
    <property type="entry name" value="SoxG"/>
</dbReference>
<reference evidence="1 2" key="1">
    <citation type="submission" date="2023-07" db="EMBL/GenBank/DDBJ databases">
        <title>Genomic Encyclopedia of Type Strains, Phase IV (KMG-IV): sequencing the most valuable type-strain genomes for metagenomic binning, comparative biology and taxonomic classification.</title>
        <authorList>
            <person name="Goeker M."/>
        </authorList>
    </citation>
    <scope>NUCLEOTIDE SEQUENCE [LARGE SCALE GENOMIC DNA]</scope>
    <source>
        <strain evidence="1 2">DSM 19619</strain>
    </source>
</reference>
<keyword evidence="2" id="KW-1185">Reference proteome</keyword>
<dbReference type="Pfam" id="PF04268">
    <property type="entry name" value="SoxG"/>
    <property type="match status" value="1"/>
</dbReference>
<dbReference type="RefSeq" id="WP_307285844.1">
    <property type="nucleotide sequence ID" value="NZ_JAUSVX010000030.1"/>
</dbReference>
<comment type="caution">
    <text evidence="1">The sequence shown here is derived from an EMBL/GenBank/DDBJ whole genome shotgun (WGS) entry which is preliminary data.</text>
</comment>
<dbReference type="SUPFAM" id="SSF103025">
    <property type="entry name" value="Folate-binding domain"/>
    <property type="match status" value="1"/>
</dbReference>
<dbReference type="InterPro" id="IPR027266">
    <property type="entry name" value="TrmE/GcvT-like"/>
</dbReference>
<dbReference type="GO" id="GO:0008115">
    <property type="term" value="F:sarcosine oxidase activity"/>
    <property type="evidence" value="ECO:0007669"/>
    <property type="project" value="UniProtKB-EC"/>
</dbReference>
<evidence type="ECO:0000313" key="1">
    <source>
        <dbReference type="EMBL" id="MDQ0475102.1"/>
    </source>
</evidence>
<evidence type="ECO:0000313" key="2">
    <source>
        <dbReference type="Proteomes" id="UP001242480"/>
    </source>
</evidence>
<dbReference type="EMBL" id="JAUSVX010000030">
    <property type="protein sequence ID" value="MDQ0475102.1"/>
    <property type="molecule type" value="Genomic_DNA"/>
</dbReference>
<gene>
    <name evidence="1" type="ORF">QO011_008144</name>
</gene>
<dbReference type="EC" id="1.5.3.1" evidence="1"/>
<organism evidence="1 2">
    <name type="scientific">Labrys wisconsinensis</name>
    <dbReference type="NCBI Taxonomy" id="425677"/>
    <lineage>
        <taxon>Bacteria</taxon>
        <taxon>Pseudomonadati</taxon>
        <taxon>Pseudomonadota</taxon>
        <taxon>Alphaproteobacteria</taxon>
        <taxon>Hyphomicrobiales</taxon>
        <taxon>Xanthobacteraceae</taxon>
        <taxon>Labrys</taxon>
    </lineage>
</organism>